<evidence type="ECO:0000313" key="2">
    <source>
        <dbReference type="EMBL" id="SFD15831.1"/>
    </source>
</evidence>
<evidence type="ECO:0000256" key="1">
    <source>
        <dbReference type="SAM" id="Phobius"/>
    </source>
</evidence>
<accession>A0A1I1Q0Z7</accession>
<feature type="transmembrane region" description="Helical" evidence="1">
    <location>
        <begin position="86"/>
        <end position="104"/>
    </location>
</feature>
<evidence type="ECO:0000313" key="3">
    <source>
        <dbReference type="Proteomes" id="UP000199439"/>
    </source>
</evidence>
<reference evidence="3" key="1">
    <citation type="submission" date="2016-10" db="EMBL/GenBank/DDBJ databases">
        <authorList>
            <person name="Varghese N."/>
            <person name="Submissions S."/>
        </authorList>
    </citation>
    <scope>NUCLEOTIDE SEQUENCE [LARGE SCALE GENOMIC DNA]</scope>
    <source>
        <strain evidence="3">DSM 25730</strain>
    </source>
</reference>
<dbReference type="SUPFAM" id="SSF48452">
    <property type="entry name" value="TPR-like"/>
    <property type="match status" value="1"/>
</dbReference>
<dbReference type="STRING" id="870482.SAMN04487987_10593"/>
<dbReference type="InterPro" id="IPR011990">
    <property type="entry name" value="TPR-like_helical_dom_sf"/>
</dbReference>
<keyword evidence="3" id="KW-1185">Reference proteome</keyword>
<keyword evidence="1" id="KW-0472">Membrane</keyword>
<evidence type="ECO:0008006" key="4">
    <source>
        <dbReference type="Google" id="ProtNLM"/>
    </source>
</evidence>
<dbReference type="AlphaFoldDB" id="A0A1I1Q0Z7"/>
<protein>
    <recommendedName>
        <fullName evidence="4">Tetratricopeptide repeat-containing protein</fullName>
    </recommendedName>
</protein>
<name>A0A1I1Q0Z7_9FLAO</name>
<dbReference type="OrthoDB" id="1451921at2"/>
<dbReference type="Proteomes" id="UP000199439">
    <property type="component" value="Unassembled WGS sequence"/>
</dbReference>
<keyword evidence="1" id="KW-1133">Transmembrane helix</keyword>
<dbReference type="EMBL" id="FOMI01000005">
    <property type="protein sequence ID" value="SFD15831.1"/>
    <property type="molecule type" value="Genomic_DNA"/>
</dbReference>
<proteinExistence type="predicted"/>
<dbReference type="Gene3D" id="1.25.40.10">
    <property type="entry name" value="Tetratricopeptide repeat domain"/>
    <property type="match status" value="1"/>
</dbReference>
<sequence length="244" mass="27892">MKNKSNISPDLLKIIQRYQNGSLTIQELKDFNQLVDLDPEFKLQVEEFKAINQKSLKDHINTANEATKKETIHPPQKTNRFSKVRLLAATVAILVAVSSIWYFSTSENEKIYENHFKPAPGLNISFKTSGNTAFYDGMKKYNNSNYNLAIKHWSALQEGKHENDTLNYYIGVALLANKNVIEAIPYLEHSIEAEDDFTFLDKAYLYLGLAYLKEGNIELAKKFLKISETEAAKNIILENHKLSN</sequence>
<gene>
    <name evidence="2" type="ORF">SAMN04487987_10593</name>
</gene>
<dbReference type="RefSeq" id="WP_092851436.1">
    <property type="nucleotide sequence ID" value="NZ_FOMI01000005.1"/>
</dbReference>
<keyword evidence="1" id="KW-0812">Transmembrane</keyword>
<organism evidence="2 3">
    <name type="scientific">Algibacter pectinivorans</name>
    <dbReference type="NCBI Taxonomy" id="870482"/>
    <lineage>
        <taxon>Bacteria</taxon>
        <taxon>Pseudomonadati</taxon>
        <taxon>Bacteroidota</taxon>
        <taxon>Flavobacteriia</taxon>
        <taxon>Flavobacteriales</taxon>
        <taxon>Flavobacteriaceae</taxon>
        <taxon>Algibacter</taxon>
    </lineage>
</organism>